<evidence type="ECO:0000256" key="3">
    <source>
        <dbReference type="ARBA" id="ARBA00022801"/>
    </source>
</evidence>
<dbReference type="EC" id="3.2.1.14" evidence="8"/>
<evidence type="ECO:0000313" key="9">
    <source>
        <dbReference type="Proteomes" id="UP000231279"/>
    </source>
</evidence>
<dbReference type="Gene3D" id="3.20.20.80">
    <property type="entry name" value="Glycosidases"/>
    <property type="match status" value="1"/>
</dbReference>
<dbReference type="FunFam" id="3.20.20.80:FF:000091">
    <property type="entry name" value="Class V chitinase CHIT5"/>
    <property type="match status" value="1"/>
</dbReference>
<evidence type="ECO:0000259" key="7">
    <source>
        <dbReference type="PROSITE" id="PS51910"/>
    </source>
</evidence>
<dbReference type="GO" id="GO:0006032">
    <property type="term" value="P:chitin catabolic process"/>
    <property type="evidence" value="ECO:0007669"/>
    <property type="project" value="TreeGrafter"/>
</dbReference>
<gene>
    <name evidence="8" type="ORF">CDL12_24193</name>
</gene>
<evidence type="ECO:0000256" key="1">
    <source>
        <dbReference type="ARBA" id="ARBA00008682"/>
    </source>
</evidence>
<comment type="similarity">
    <text evidence="1">Belongs to the glycosyl hydrolase 18 family. Chitinase class V subfamily.</text>
</comment>
<dbReference type="PANTHER" id="PTHR11177:SF383">
    <property type="entry name" value="GLYCOSYL HYDROLASE FAMILY PROTEIN WITH CHITINASE INSERTION DOMAIN-CONTAINING PROTEIN"/>
    <property type="match status" value="1"/>
</dbReference>
<dbReference type="InterPro" id="IPR011583">
    <property type="entry name" value="Chitinase_II/V-like_cat"/>
</dbReference>
<dbReference type="Gene3D" id="3.10.50.10">
    <property type="match status" value="1"/>
</dbReference>
<keyword evidence="9" id="KW-1185">Reference proteome</keyword>
<dbReference type="InterPro" id="IPR017853">
    <property type="entry name" value="GH"/>
</dbReference>
<comment type="caution">
    <text evidence="8">The sequence shown here is derived from an EMBL/GenBank/DDBJ whole genome shotgun (WGS) entry which is preliminary data.</text>
</comment>
<dbReference type="InterPro" id="IPR029070">
    <property type="entry name" value="Chitinase_insertion_sf"/>
</dbReference>
<feature type="signal peptide" evidence="6">
    <location>
        <begin position="1"/>
        <end position="23"/>
    </location>
</feature>
<keyword evidence="5 8" id="KW-0326">Glycosidase</keyword>
<dbReference type="OrthoDB" id="73875at2759"/>
<dbReference type="Pfam" id="PF00704">
    <property type="entry name" value="Glyco_hydro_18"/>
    <property type="match status" value="1"/>
</dbReference>
<dbReference type="FunFam" id="3.10.50.10:FF:000003">
    <property type="entry name" value="Class V chitinase CHIT5b"/>
    <property type="match status" value="1"/>
</dbReference>
<dbReference type="GO" id="GO:0008061">
    <property type="term" value="F:chitin binding"/>
    <property type="evidence" value="ECO:0007669"/>
    <property type="project" value="InterPro"/>
</dbReference>
<evidence type="ECO:0000256" key="5">
    <source>
        <dbReference type="ARBA" id="ARBA00023295"/>
    </source>
</evidence>
<organism evidence="8 9">
    <name type="scientific">Handroanthus impetiginosus</name>
    <dbReference type="NCBI Taxonomy" id="429701"/>
    <lineage>
        <taxon>Eukaryota</taxon>
        <taxon>Viridiplantae</taxon>
        <taxon>Streptophyta</taxon>
        <taxon>Embryophyta</taxon>
        <taxon>Tracheophyta</taxon>
        <taxon>Spermatophyta</taxon>
        <taxon>Magnoliopsida</taxon>
        <taxon>eudicotyledons</taxon>
        <taxon>Gunneridae</taxon>
        <taxon>Pentapetalae</taxon>
        <taxon>asterids</taxon>
        <taxon>lamiids</taxon>
        <taxon>Lamiales</taxon>
        <taxon>Bignoniaceae</taxon>
        <taxon>Crescentiina</taxon>
        <taxon>Tabebuia alliance</taxon>
        <taxon>Handroanthus</taxon>
    </lineage>
</organism>
<dbReference type="CDD" id="cd02879">
    <property type="entry name" value="GH18_plant_chitinase_class_V"/>
    <property type="match status" value="1"/>
</dbReference>
<feature type="domain" description="GH18" evidence="7">
    <location>
        <begin position="26"/>
        <end position="367"/>
    </location>
</feature>
<dbReference type="InterPro" id="IPR001223">
    <property type="entry name" value="Glyco_hydro18_cat"/>
</dbReference>
<dbReference type="GO" id="GO:0005975">
    <property type="term" value="P:carbohydrate metabolic process"/>
    <property type="evidence" value="ECO:0007669"/>
    <property type="project" value="InterPro"/>
</dbReference>
<reference evidence="9" key="1">
    <citation type="journal article" date="2018" name="Gigascience">
        <title>Genome assembly of the Pink Ipe (Handroanthus impetiginosus, Bignoniaceae), a highly valued, ecologically keystone Neotropical timber forest tree.</title>
        <authorList>
            <person name="Silva-Junior O.B."/>
            <person name="Grattapaglia D."/>
            <person name="Novaes E."/>
            <person name="Collevatti R.G."/>
        </authorList>
    </citation>
    <scope>NUCLEOTIDE SEQUENCE [LARGE SCALE GENOMIC DNA]</scope>
    <source>
        <strain evidence="9">cv. UFG-1</strain>
    </source>
</reference>
<proteinExistence type="inferred from homology"/>
<dbReference type="EMBL" id="NKXS01005564">
    <property type="protein sequence ID" value="PIN03288.1"/>
    <property type="molecule type" value="Genomic_DNA"/>
</dbReference>
<dbReference type="GO" id="GO:0008843">
    <property type="term" value="F:endochitinase activity"/>
    <property type="evidence" value="ECO:0007669"/>
    <property type="project" value="UniProtKB-EC"/>
</dbReference>
<evidence type="ECO:0000256" key="6">
    <source>
        <dbReference type="SAM" id="SignalP"/>
    </source>
</evidence>
<dbReference type="InterPro" id="IPR050314">
    <property type="entry name" value="Glycosyl_Hydrlase_18"/>
</dbReference>
<keyword evidence="3 8" id="KW-0378">Hydrolase</keyword>
<dbReference type="AlphaFoldDB" id="A0A2G9GDC7"/>
<dbReference type="SMART" id="SM00636">
    <property type="entry name" value="Glyco_18"/>
    <property type="match status" value="1"/>
</dbReference>
<sequence>MAPSTKLLLLSLYLLQSLSASFGQDAVKGGYWFPESGFPASSIDSTLFTHLFCAFAVLNPQTNQVSISPSNNASFSQFTKTVQSKNPSVKTLLSIGGGGANRTVFASMASQSASRKSFIDSSIRVARAYGFSGLDLDWEYPQTAGDMTNLGTLLTEWRAAVATEARSSGRAALLLTAAFYFSPNLNELKYPAQSINTNLDWVNVMAYDFYDPSWYKFTNSHSMLYDPSGRVSGSSGIQAWIQAGVSAKKLVLGMPFYGYAWRLVNANNHGLLAPANGPAGPDNGAMTYNQIRNFIAQNNAPVVYNGTLVMNYCYAGTTWIGYDDTQAISTKVSYAKQKGLLGYFAWHVGADNNWALSQQAQQSWEAEISGTGHYSRSRRIKNGPDGVLSEMIYLV</sequence>
<evidence type="ECO:0000256" key="4">
    <source>
        <dbReference type="ARBA" id="ARBA00023180"/>
    </source>
</evidence>
<protein>
    <submittedName>
        <fullName evidence="8">Chitinase</fullName>
        <ecNumber evidence="8">3.2.1.14</ecNumber>
    </submittedName>
</protein>
<keyword evidence="4" id="KW-0325">Glycoprotein</keyword>
<accession>A0A2G9GDC7</accession>
<dbReference type="SUPFAM" id="SSF51445">
    <property type="entry name" value="(Trans)glycosidases"/>
    <property type="match status" value="1"/>
</dbReference>
<dbReference type="Proteomes" id="UP000231279">
    <property type="component" value="Unassembled WGS sequence"/>
</dbReference>
<evidence type="ECO:0000313" key="8">
    <source>
        <dbReference type="EMBL" id="PIN03288.1"/>
    </source>
</evidence>
<dbReference type="PROSITE" id="PS51910">
    <property type="entry name" value="GH18_2"/>
    <property type="match status" value="1"/>
</dbReference>
<dbReference type="STRING" id="429701.A0A2G9GDC7"/>
<keyword evidence="2 6" id="KW-0732">Signal</keyword>
<feature type="chain" id="PRO_5013674840" evidence="6">
    <location>
        <begin position="24"/>
        <end position="395"/>
    </location>
</feature>
<dbReference type="GO" id="GO:0005576">
    <property type="term" value="C:extracellular region"/>
    <property type="evidence" value="ECO:0007669"/>
    <property type="project" value="TreeGrafter"/>
</dbReference>
<dbReference type="SUPFAM" id="SSF54556">
    <property type="entry name" value="Chitinase insertion domain"/>
    <property type="match status" value="1"/>
</dbReference>
<name>A0A2G9GDC7_9LAMI</name>
<dbReference type="PANTHER" id="PTHR11177">
    <property type="entry name" value="CHITINASE"/>
    <property type="match status" value="1"/>
</dbReference>
<evidence type="ECO:0000256" key="2">
    <source>
        <dbReference type="ARBA" id="ARBA00022729"/>
    </source>
</evidence>